<evidence type="ECO:0000259" key="5">
    <source>
        <dbReference type="Pfam" id="PF00496"/>
    </source>
</evidence>
<dbReference type="Gene3D" id="3.10.105.10">
    <property type="entry name" value="Dipeptide-binding Protein, Domain 3"/>
    <property type="match status" value="1"/>
</dbReference>
<dbReference type="InterPro" id="IPR000914">
    <property type="entry name" value="SBP_5_dom"/>
</dbReference>
<evidence type="ECO:0000313" key="7">
    <source>
        <dbReference type="Proteomes" id="UP001304769"/>
    </source>
</evidence>
<keyword evidence="3 4" id="KW-0732">Signal</keyword>
<dbReference type="Pfam" id="PF00496">
    <property type="entry name" value="SBP_bac_5"/>
    <property type="match status" value="1"/>
</dbReference>
<evidence type="ECO:0000256" key="4">
    <source>
        <dbReference type="SAM" id="SignalP"/>
    </source>
</evidence>
<feature type="signal peptide" evidence="4">
    <location>
        <begin position="1"/>
        <end position="41"/>
    </location>
</feature>
<dbReference type="SUPFAM" id="SSF53850">
    <property type="entry name" value="Periplasmic binding protein-like II"/>
    <property type="match status" value="1"/>
</dbReference>
<comment type="similarity">
    <text evidence="1">Belongs to the bacterial solute-binding protein 5 family.</text>
</comment>
<dbReference type="EMBL" id="JAYGGQ010000010">
    <property type="protein sequence ID" value="MEA5455729.1"/>
    <property type="molecule type" value="Genomic_DNA"/>
</dbReference>
<organism evidence="6 7">
    <name type="scientific">Sinomonas terricola</name>
    <dbReference type="NCBI Taxonomy" id="3110330"/>
    <lineage>
        <taxon>Bacteria</taxon>
        <taxon>Bacillati</taxon>
        <taxon>Actinomycetota</taxon>
        <taxon>Actinomycetes</taxon>
        <taxon>Micrococcales</taxon>
        <taxon>Micrococcaceae</taxon>
        <taxon>Sinomonas</taxon>
    </lineage>
</organism>
<feature type="chain" id="PRO_5046786863" evidence="4">
    <location>
        <begin position="42"/>
        <end position="527"/>
    </location>
</feature>
<dbReference type="Proteomes" id="UP001304769">
    <property type="component" value="Unassembled WGS sequence"/>
</dbReference>
<dbReference type="InterPro" id="IPR039424">
    <property type="entry name" value="SBP_5"/>
</dbReference>
<sequence>MSTTSPHRSKSSARLAFYAAPLAAALLAGCTAGGSSGGAAAADGGSSSIVVAFKHEVNTLDPLRADYAQTNMIDNAIYEPLVKFDGSNKLVGQLASEFTVAPDSSSVSFSLRSGVTFHDGSPLIAADVKYSLDRYIRLGQGIASALSGYQSTTVTDDSHVVVHLKAPNAYFVNGLANVYIVEAALVTKNAGTDDAQGWLQAHDAGTGPFQSDGQAGTDGAALSRYDKYWAFDAKRPSHIVFRRIDESATERDELKAGNVDIALGLSATDAASLKGTDKEVAFLKTAGQTQLFFNTSSGPTANPQLRQGLQLAFDYKGGFDKILNSNGSIASGILSDTLSCRPDSVTSSQQIDKAKQLISQSGLGSQALELRFQPSDPVQTQLATLFQSNLRDIGVTVNLVPIAFPDYLKSLGSAATIPSMMLLNDYALTPDPGSTLDKLYNSKNIGSTNKAAYKNATVDGLLNQTRTLADVTKRCDLYKQIQDQVSKDAASVNMYQVAFPVGYRDGLSGITPDWSVTPMSVFNVRVG</sequence>
<keyword evidence="2" id="KW-0813">Transport</keyword>
<accession>A0ABU5T887</accession>
<evidence type="ECO:0000256" key="1">
    <source>
        <dbReference type="ARBA" id="ARBA00005695"/>
    </source>
</evidence>
<dbReference type="PANTHER" id="PTHR30290">
    <property type="entry name" value="PERIPLASMIC BINDING COMPONENT OF ABC TRANSPORTER"/>
    <property type="match status" value="1"/>
</dbReference>
<feature type="domain" description="Solute-binding protein family 5" evidence="5">
    <location>
        <begin position="89"/>
        <end position="446"/>
    </location>
</feature>
<gene>
    <name evidence="6" type="ORF">SPF06_13425</name>
</gene>
<name>A0ABU5T887_9MICC</name>
<comment type="caution">
    <text evidence="6">The sequence shown here is derived from an EMBL/GenBank/DDBJ whole genome shotgun (WGS) entry which is preliminary data.</text>
</comment>
<evidence type="ECO:0000313" key="6">
    <source>
        <dbReference type="EMBL" id="MEA5455729.1"/>
    </source>
</evidence>
<evidence type="ECO:0000256" key="3">
    <source>
        <dbReference type="ARBA" id="ARBA00022729"/>
    </source>
</evidence>
<reference evidence="6 7" key="1">
    <citation type="submission" date="2023-12" db="EMBL/GenBank/DDBJ databases">
        <title>Sinomonas terricola sp. nov, isolated from litchi orchard soil in Guangdong, PR China.</title>
        <authorList>
            <person name="Jiaxin W."/>
            <person name="Yang Z."/>
            <person name="Honghui Z."/>
        </authorList>
    </citation>
    <scope>NUCLEOTIDE SEQUENCE [LARGE SCALE GENOMIC DNA]</scope>
    <source>
        <strain evidence="6 7">JGH33</strain>
    </source>
</reference>
<evidence type="ECO:0000256" key="2">
    <source>
        <dbReference type="ARBA" id="ARBA00022448"/>
    </source>
</evidence>
<protein>
    <submittedName>
        <fullName evidence="6">ABC transporter substrate-binding protein</fullName>
    </submittedName>
</protein>
<dbReference type="InterPro" id="IPR030678">
    <property type="entry name" value="Peptide/Ni-bd"/>
</dbReference>
<dbReference type="Gene3D" id="3.90.76.10">
    <property type="entry name" value="Dipeptide-binding Protein, Domain 1"/>
    <property type="match status" value="1"/>
</dbReference>
<keyword evidence="7" id="KW-1185">Reference proteome</keyword>
<dbReference type="Gene3D" id="3.40.190.10">
    <property type="entry name" value="Periplasmic binding protein-like II"/>
    <property type="match status" value="1"/>
</dbReference>
<dbReference type="PANTHER" id="PTHR30290:SF9">
    <property type="entry name" value="OLIGOPEPTIDE-BINDING PROTEIN APPA"/>
    <property type="match status" value="1"/>
</dbReference>
<dbReference type="RefSeq" id="WP_323279609.1">
    <property type="nucleotide sequence ID" value="NZ_JAYGGQ010000010.1"/>
</dbReference>
<dbReference type="CDD" id="cd08512">
    <property type="entry name" value="PBP2_NikA_DppA_OppA_like_7"/>
    <property type="match status" value="1"/>
</dbReference>
<proteinExistence type="inferred from homology"/>
<dbReference type="PIRSF" id="PIRSF002741">
    <property type="entry name" value="MppA"/>
    <property type="match status" value="1"/>
</dbReference>